<evidence type="ECO:0008006" key="3">
    <source>
        <dbReference type="Google" id="ProtNLM"/>
    </source>
</evidence>
<gene>
    <name evidence="1" type="ORF">HDF22_005503</name>
</gene>
<dbReference type="EMBL" id="JACHCA010000022">
    <property type="protein sequence ID" value="MBB6131352.1"/>
    <property type="molecule type" value="Genomic_DNA"/>
</dbReference>
<accession>A0A841JM53</accession>
<evidence type="ECO:0000313" key="1">
    <source>
        <dbReference type="EMBL" id="MBB6131352.1"/>
    </source>
</evidence>
<evidence type="ECO:0000313" key="2">
    <source>
        <dbReference type="Proteomes" id="UP000548326"/>
    </source>
</evidence>
<reference evidence="1 2" key="1">
    <citation type="submission" date="2020-08" db="EMBL/GenBank/DDBJ databases">
        <title>Genomic Encyclopedia of Type Strains, Phase IV (KMG-V): Genome sequencing to study the core and pangenomes of soil and plant-associated prokaryotes.</title>
        <authorList>
            <person name="Whitman W."/>
        </authorList>
    </citation>
    <scope>NUCLEOTIDE SEQUENCE [LARGE SCALE GENOMIC DNA]</scope>
    <source>
        <strain evidence="1 2">MP601</strain>
    </source>
</reference>
<proteinExistence type="predicted"/>
<dbReference type="Proteomes" id="UP000548326">
    <property type="component" value="Unassembled WGS sequence"/>
</dbReference>
<name>A0A841JM53_9SPHI</name>
<comment type="caution">
    <text evidence="1">The sequence shown here is derived from an EMBL/GenBank/DDBJ whole genome shotgun (WGS) entry which is preliminary data.</text>
</comment>
<protein>
    <recommendedName>
        <fullName evidence="3">Gas vesicle protein</fullName>
    </recommendedName>
</protein>
<sequence>MEENKQESKKDERAAPEEIAYQGLKDWIFLSLVEQMNISEGELSVTINSNGIVISGTLIGVREYFDLFSPTIGLFDVDNPLSDIKERLHGIDKMKSEVASGIKANYFHLKNAVFYGNSIHPFPISGALWRGKISEVSGFSPVLLSTVVQ</sequence>
<dbReference type="AlphaFoldDB" id="A0A841JM53"/>
<dbReference type="RefSeq" id="WP_183589874.1">
    <property type="nucleotide sequence ID" value="NZ_JACHCA010000022.1"/>
</dbReference>
<organism evidence="1 2">
    <name type="scientific">Mucilaginibacter lappiensis</name>
    <dbReference type="NCBI Taxonomy" id="354630"/>
    <lineage>
        <taxon>Bacteria</taxon>
        <taxon>Pseudomonadati</taxon>
        <taxon>Bacteroidota</taxon>
        <taxon>Sphingobacteriia</taxon>
        <taxon>Sphingobacteriales</taxon>
        <taxon>Sphingobacteriaceae</taxon>
        <taxon>Mucilaginibacter</taxon>
    </lineage>
</organism>